<feature type="transmembrane region" description="Helical" evidence="5">
    <location>
        <begin position="198"/>
        <end position="217"/>
    </location>
</feature>
<dbReference type="STRING" id="1576369.SAMN05421753_115124"/>
<accession>A0A1I3NLG9</accession>
<dbReference type="PANTHER" id="PTHR11814">
    <property type="entry name" value="SULFATE TRANSPORTER"/>
    <property type="match status" value="1"/>
</dbReference>
<dbReference type="Proteomes" id="UP000199518">
    <property type="component" value="Unassembled WGS sequence"/>
</dbReference>
<gene>
    <name evidence="7" type="ORF">SAMN05421753_115124</name>
</gene>
<dbReference type="Pfam" id="PF01740">
    <property type="entry name" value="STAS"/>
    <property type="match status" value="1"/>
</dbReference>
<feature type="transmembrane region" description="Helical" evidence="5">
    <location>
        <begin position="348"/>
        <end position="369"/>
    </location>
</feature>
<evidence type="ECO:0000256" key="1">
    <source>
        <dbReference type="ARBA" id="ARBA00004141"/>
    </source>
</evidence>
<dbReference type="OrthoDB" id="9771198at2"/>
<organism evidence="7 8">
    <name type="scientific">Planctomicrobium piriforme</name>
    <dbReference type="NCBI Taxonomy" id="1576369"/>
    <lineage>
        <taxon>Bacteria</taxon>
        <taxon>Pseudomonadati</taxon>
        <taxon>Planctomycetota</taxon>
        <taxon>Planctomycetia</taxon>
        <taxon>Planctomycetales</taxon>
        <taxon>Planctomycetaceae</taxon>
        <taxon>Planctomicrobium</taxon>
    </lineage>
</organism>
<evidence type="ECO:0000256" key="2">
    <source>
        <dbReference type="ARBA" id="ARBA00022692"/>
    </source>
</evidence>
<evidence type="ECO:0000259" key="6">
    <source>
        <dbReference type="PROSITE" id="PS50801"/>
    </source>
</evidence>
<name>A0A1I3NLG9_9PLAN</name>
<feature type="domain" description="STAS" evidence="6">
    <location>
        <begin position="469"/>
        <end position="581"/>
    </location>
</feature>
<reference evidence="8" key="1">
    <citation type="submission" date="2016-10" db="EMBL/GenBank/DDBJ databases">
        <authorList>
            <person name="Varghese N."/>
            <person name="Submissions S."/>
        </authorList>
    </citation>
    <scope>NUCLEOTIDE SEQUENCE [LARGE SCALE GENOMIC DNA]</scope>
    <source>
        <strain evidence="8">DSM 26348</strain>
    </source>
</reference>
<dbReference type="EMBL" id="FOQD01000015">
    <property type="protein sequence ID" value="SFJ09626.1"/>
    <property type="molecule type" value="Genomic_DNA"/>
</dbReference>
<evidence type="ECO:0000313" key="7">
    <source>
        <dbReference type="EMBL" id="SFJ09626.1"/>
    </source>
</evidence>
<keyword evidence="2 5" id="KW-0812">Transmembrane</keyword>
<dbReference type="InterPro" id="IPR002645">
    <property type="entry name" value="STAS_dom"/>
</dbReference>
<dbReference type="InterPro" id="IPR011547">
    <property type="entry name" value="SLC26A/SulP_dom"/>
</dbReference>
<feature type="transmembrane region" description="Helical" evidence="5">
    <location>
        <begin position="116"/>
        <end position="137"/>
    </location>
</feature>
<evidence type="ECO:0000256" key="4">
    <source>
        <dbReference type="ARBA" id="ARBA00023136"/>
    </source>
</evidence>
<keyword evidence="8" id="KW-1185">Reference proteome</keyword>
<feature type="transmembrane region" description="Helical" evidence="5">
    <location>
        <begin position="269"/>
        <end position="294"/>
    </location>
</feature>
<feature type="transmembrane region" description="Helical" evidence="5">
    <location>
        <begin position="229"/>
        <end position="249"/>
    </location>
</feature>
<dbReference type="Gene3D" id="3.30.750.24">
    <property type="entry name" value="STAS domain"/>
    <property type="match status" value="1"/>
</dbReference>
<dbReference type="GO" id="GO:0055085">
    <property type="term" value="P:transmembrane transport"/>
    <property type="evidence" value="ECO:0007669"/>
    <property type="project" value="InterPro"/>
</dbReference>
<dbReference type="GO" id="GO:0016020">
    <property type="term" value="C:membrane"/>
    <property type="evidence" value="ECO:0007669"/>
    <property type="project" value="UniProtKB-SubCell"/>
</dbReference>
<dbReference type="CDD" id="cd07042">
    <property type="entry name" value="STAS_SulP_like_sulfate_transporter"/>
    <property type="match status" value="1"/>
</dbReference>
<feature type="transmembrane region" description="Helical" evidence="5">
    <location>
        <begin position="38"/>
        <end position="58"/>
    </location>
</feature>
<feature type="transmembrane region" description="Helical" evidence="5">
    <location>
        <begin position="144"/>
        <end position="163"/>
    </location>
</feature>
<protein>
    <submittedName>
        <fullName evidence="7">Sulfate permease, SulP family</fullName>
    </submittedName>
</protein>
<evidence type="ECO:0000256" key="5">
    <source>
        <dbReference type="SAM" id="Phobius"/>
    </source>
</evidence>
<feature type="transmembrane region" description="Helical" evidence="5">
    <location>
        <begin position="405"/>
        <end position="435"/>
    </location>
</feature>
<dbReference type="InterPro" id="IPR001902">
    <property type="entry name" value="SLC26A/SulP_fam"/>
</dbReference>
<dbReference type="AlphaFoldDB" id="A0A1I3NLG9"/>
<feature type="transmembrane region" description="Helical" evidence="5">
    <location>
        <begin position="70"/>
        <end position="85"/>
    </location>
</feature>
<comment type="subcellular location">
    <subcellularLocation>
        <location evidence="1">Membrane</location>
        <topology evidence="1">Multi-pass membrane protein</topology>
    </subcellularLocation>
</comment>
<feature type="transmembrane region" description="Helical" evidence="5">
    <location>
        <begin position="92"/>
        <end position="110"/>
    </location>
</feature>
<evidence type="ECO:0000313" key="8">
    <source>
        <dbReference type="Proteomes" id="UP000199518"/>
    </source>
</evidence>
<proteinExistence type="predicted"/>
<keyword evidence="3 5" id="KW-1133">Transmembrane helix</keyword>
<feature type="transmembrane region" description="Helical" evidence="5">
    <location>
        <begin position="375"/>
        <end position="393"/>
    </location>
</feature>
<dbReference type="Pfam" id="PF00916">
    <property type="entry name" value="Sulfate_transp"/>
    <property type="match status" value="1"/>
</dbReference>
<keyword evidence="4 5" id="KW-0472">Membrane</keyword>
<sequence>MPMSEIEIAQASAGSRETPFLFRIVPALDSLRTYSWRIFGCDLIAGLTVAAVAVPQAMAYAQIAGIPPQYGLYTAIVMTAVGALFDSSKQLINGPTNAISIAVLSALLSFEGDDRISEAILLAMLVGLIQLGITLLRLGDLNRFISHGVIMGFTLGAATLLVLDQLKNLLGLTGQGTGEDHFLYRFALTLSHLPEANVYAIGIGLGTIVMSLSLSWINRRFQLRLPEFLLSLICMATCVALFQLDGAGVKVVGKIPASLPSFELPTFRWVWVRELSGSAASIAILGLLEAVAMAKAIAAQTRQKLDVNQQCLSEALANIAGSCFQCYPGSGSLTRSIVNKQAGAVTQWSGVISAVAVALTVVLLAPYAYYIPRAALAGILMISAYRLVGWKQLKYYTHATRSDAAIVLGTAISAVAISVEFCIMIGILLSFMLYVRRAAQVHMTELTLGEGKTIRERISTDTPCGKLRMFSLEGEMFFGSGPELEEHLNAIENLRHEGVRVVILRMKRLRSPDAVCLEIVEQFVERMRQHNVVVILCGVRPWMMRALERGQVLATIGRDHVFAFEETTTVWTSTLEAVRFAYSILEDDYCDHCPRKHAAEESEQWTYAI</sequence>
<dbReference type="SUPFAM" id="SSF52091">
    <property type="entry name" value="SpoIIaa-like"/>
    <property type="match status" value="1"/>
</dbReference>
<evidence type="ECO:0000256" key="3">
    <source>
        <dbReference type="ARBA" id="ARBA00022989"/>
    </source>
</evidence>
<dbReference type="PROSITE" id="PS50801">
    <property type="entry name" value="STAS"/>
    <property type="match status" value="1"/>
</dbReference>
<dbReference type="InterPro" id="IPR036513">
    <property type="entry name" value="STAS_dom_sf"/>
</dbReference>